<dbReference type="PRINTS" id="PR00455">
    <property type="entry name" value="HTHTETR"/>
</dbReference>
<proteinExistence type="predicted"/>
<keyword evidence="3" id="KW-0804">Transcription</keyword>
<name>A0A0F4KZC8_9LACO</name>
<dbReference type="Proteomes" id="UP000033695">
    <property type="component" value="Unassembled WGS sequence"/>
</dbReference>
<feature type="DNA-binding region" description="H-T-H motif" evidence="4">
    <location>
        <begin position="33"/>
        <end position="52"/>
    </location>
</feature>
<dbReference type="RefSeq" id="WP_045922295.1">
    <property type="nucleotide sequence ID" value="NZ_JAAEDY010000002.1"/>
</dbReference>
<accession>A0A0F4KZC8</accession>
<dbReference type="PANTHER" id="PTHR30055">
    <property type="entry name" value="HTH-TYPE TRANSCRIPTIONAL REGULATOR RUTR"/>
    <property type="match status" value="1"/>
</dbReference>
<dbReference type="InterPro" id="IPR009057">
    <property type="entry name" value="Homeodomain-like_sf"/>
</dbReference>
<evidence type="ECO:0000313" key="6">
    <source>
        <dbReference type="EMBL" id="KJY51358.1"/>
    </source>
</evidence>
<dbReference type="PATRIC" id="fig|1218508.4.peg.417"/>
<keyword evidence="1" id="KW-0805">Transcription regulation</keyword>
<evidence type="ECO:0000259" key="5">
    <source>
        <dbReference type="PROSITE" id="PS50977"/>
    </source>
</evidence>
<dbReference type="OrthoDB" id="268339at2"/>
<keyword evidence="2 4" id="KW-0238">DNA-binding</keyword>
<comment type="caution">
    <text evidence="6">The sequence shown here is derived from an EMBL/GenBank/DDBJ whole genome shotgun (WGS) entry which is preliminary data.</text>
</comment>
<protein>
    <submittedName>
        <fullName evidence="6">TetR family transctiptional regulator</fullName>
    </submittedName>
</protein>
<dbReference type="Pfam" id="PF00440">
    <property type="entry name" value="TetR_N"/>
    <property type="match status" value="1"/>
</dbReference>
<dbReference type="GO" id="GO:0003700">
    <property type="term" value="F:DNA-binding transcription factor activity"/>
    <property type="evidence" value="ECO:0007669"/>
    <property type="project" value="TreeGrafter"/>
</dbReference>
<gene>
    <name evidence="6" type="ORF">JG29_04090</name>
</gene>
<sequence>MNILSAHEKELKTQKIAQVAQGLFQTQDFTAISMAQIAHQSGIAKGTLFNYFETKENLFMYLLLTGYQKYLQEVIQQWQNFPPILTWEQLEEFLIKQNRFLIQEKPELLRLDALRAPLLEIRANREQTLTQRQKLYQINQKLGQIIAQKVDLINAQQAGHLFITQSAIISGLMNMMGLDEFNHAKLQVNFEEFKIDLEKEANQVWLFYLQGLHKQLLEVHHHEN</sequence>
<evidence type="ECO:0000313" key="7">
    <source>
        <dbReference type="Proteomes" id="UP000033695"/>
    </source>
</evidence>
<dbReference type="AlphaFoldDB" id="A0A0F4KZC8"/>
<dbReference type="GO" id="GO:0000976">
    <property type="term" value="F:transcription cis-regulatory region binding"/>
    <property type="evidence" value="ECO:0007669"/>
    <property type="project" value="TreeGrafter"/>
</dbReference>
<organism evidence="6 7">
    <name type="scientific">Bombilactobacillus mellis</name>
    <dbReference type="NCBI Taxonomy" id="1218508"/>
    <lineage>
        <taxon>Bacteria</taxon>
        <taxon>Bacillati</taxon>
        <taxon>Bacillota</taxon>
        <taxon>Bacilli</taxon>
        <taxon>Lactobacillales</taxon>
        <taxon>Lactobacillaceae</taxon>
        <taxon>Bombilactobacillus</taxon>
    </lineage>
</organism>
<dbReference type="STRING" id="1218508.JG29_04090"/>
<feature type="domain" description="HTH tetR-type" evidence="5">
    <location>
        <begin position="10"/>
        <end position="70"/>
    </location>
</feature>
<dbReference type="InterPro" id="IPR001647">
    <property type="entry name" value="HTH_TetR"/>
</dbReference>
<evidence type="ECO:0000256" key="2">
    <source>
        <dbReference type="ARBA" id="ARBA00023125"/>
    </source>
</evidence>
<dbReference type="HOGENOM" id="CLU_107548_0_0_9"/>
<dbReference type="PANTHER" id="PTHR30055:SF234">
    <property type="entry name" value="HTH-TYPE TRANSCRIPTIONAL REGULATOR BETI"/>
    <property type="match status" value="1"/>
</dbReference>
<dbReference type="Gene3D" id="1.10.357.10">
    <property type="entry name" value="Tetracycline Repressor, domain 2"/>
    <property type="match status" value="1"/>
</dbReference>
<keyword evidence="7" id="KW-1185">Reference proteome</keyword>
<evidence type="ECO:0000256" key="3">
    <source>
        <dbReference type="ARBA" id="ARBA00023163"/>
    </source>
</evidence>
<dbReference type="EMBL" id="JXBZ01000002">
    <property type="protein sequence ID" value="KJY51358.1"/>
    <property type="molecule type" value="Genomic_DNA"/>
</dbReference>
<dbReference type="InterPro" id="IPR050109">
    <property type="entry name" value="HTH-type_TetR-like_transc_reg"/>
</dbReference>
<evidence type="ECO:0000256" key="4">
    <source>
        <dbReference type="PROSITE-ProRule" id="PRU00335"/>
    </source>
</evidence>
<dbReference type="InterPro" id="IPR041483">
    <property type="entry name" value="TetR_C_34"/>
</dbReference>
<evidence type="ECO:0000256" key="1">
    <source>
        <dbReference type="ARBA" id="ARBA00023015"/>
    </source>
</evidence>
<dbReference type="Pfam" id="PF17929">
    <property type="entry name" value="TetR_C_34"/>
    <property type="match status" value="1"/>
</dbReference>
<reference evidence="6 7" key="1">
    <citation type="submission" date="2014-12" db="EMBL/GenBank/DDBJ databases">
        <title>Comparative genomics of the lactic acid bacteria isolated from the honey bee gut.</title>
        <authorList>
            <person name="Ellegaard K.M."/>
            <person name="Tamarit D."/>
            <person name="Javelind E."/>
            <person name="Olofsson T."/>
            <person name="Andersson S.G."/>
            <person name="Vasquez A."/>
        </authorList>
    </citation>
    <scope>NUCLEOTIDE SEQUENCE [LARGE SCALE GENOMIC DNA]</scope>
    <source>
        <strain evidence="6 7">Hon2</strain>
    </source>
</reference>
<dbReference type="PROSITE" id="PS50977">
    <property type="entry name" value="HTH_TETR_2"/>
    <property type="match status" value="1"/>
</dbReference>
<dbReference type="SUPFAM" id="SSF46689">
    <property type="entry name" value="Homeodomain-like"/>
    <property type="match status" value="1"/>
</dbReference>